<accession>A0A061B3G2</accession>
<dbReference type="AlphaFoldDB" id="A0A061B3G2"/>
<dbReference type="OrthoDB" id="2530369at2759"/>
<evidence type="ECO:0000256" key="2">
    <source>
        <dbReference type="SAM" id="SignalP"/>
    </source>
</evidence>
<organism evidence="3">
    <name type="scientific">Rhodotorula toruloides</name>
    <name type="common">Yeast</name>
    <name type="synonym">Rhodosporidium toruloides</name>
    <dbReference type="NCBI Taxonomy" id="5286"/>
    <lineage>
        <taxon>Eukaryota</taxon>
        <taxon>Fungi</taxon>
        <taxon>Dikarya</taxon>
        <taxon>Basidiomycota</taxon>
        <taxon>Pucciniomycotina</taxon>
        <taxon>Microbotryomycetes</taxon>
        <taxon>Sporidiobolales</taxon>
        <taxon>Sporidiobolaceae</taxon>
        <taxon>Rhodotorula</taxon>
    </lineage>
</organism>
<reference evidence="3" key="1">
    <citation type="journal article" date="2014" name="Genome Announc.">
        <title>Draft genome sequence of Rhodosporidium toruloides CECT1137, an oleaginous yeast of biotechnological interest.</title>
        <authorList>
            <person name="Morin N."/>
            <person name="Calcas X."/>
            <person name="Devillers H."/>
            <person name="Durrens P."/>
            <person name="Sherman D.J."/>
            <person name="Nicaud J.-M."/>
            <person name="Neuveglise C."/>
        </authorList>
    </citation>
    <scope>NUCLEOTIDE SEQUENCE</scope>
    <source>
        <strain evidence="3">CECT1137</strain>
    </source>
</reference>
<dbReference type="EMBL" id="LK052941">
    <property type="protein sequence ID" value="CDR42212.1"/>
    <property type="molecule type" value="Genomic_DNA"/>
</dbReference>
<protein>
    <submittedName>
        <fullName evidence="3">RHTO0S06e11034g1_1</fullName>
    </submittedName>
</protein>
<sequence>MRFLALLLALCALVAVTVCLAQTFEAVNESGTTSLVRQGLHRLARSEGASLAASSDQAATAQEKQLVEAVPSSASRKRKRCYYIGTFFHRIDCNAPANSTSIPYSHAPEPTAEEV</sequence>
<name>A0A061B3G2_RHOTO</name>
<feature type="region of interest" description="Disordered" evidence="1">
    <location>
        <begin position="95"/>
        <end position="115"/>
    </location>
</feature>
<feature type="signal peptide" evidence="2">
    <location>
        <begin position="1"/>
        <end position="21"/>
    </location>
</feature>
<proteinExistence type="predicted"/>
<gene>
    <name evidence="3" type="ORF">RHTO0S_06e11034g</name>
</gene>
<keyword evidence="2" id="KW-0732">Signal</keyword>
<evidence type="ECO:0000256" key="1">
    <source>
        <dbReference type="SAM" id="MobiDB-lite"/>
    </source>
</evidence>
<evidence type="ECO:0000313" key="3">
    <source>
        <dbReference type="EMBL" id="CDR42212.1"/>
    </source>
</evidence>
<feature type="chain" id="PRO_5001593953" evidence="2">
    <location>
        <begin position="22"/>
        <end position="115"/>
    </location>
</feature>